<dbReference type="EMBL" id="FNTI01000001">
    <property type="protein sequence ID" value="SEB91150.1"/>
    <property type="molecule type" value="Genomic_DNA"/>
</dbReference>
<dbReference type="Pfam" id="PF03979">
    <property type="entry name" value="Sigma70_r1_1"/>
    <property type="match status" value="1"/>
</dbReference>
<evidence type="ECO:0000313" key="2">
    <source>
        <dbReference type="EMBL" id="SEB91150.1"/>
    </source>
</evidence>
<organism evidence="2 3">
    <name type="scientific">Bradyrhizobium lablabi</name>
    <dbReference type="NCBI Taxonomy" id="722472"/>
    <lineage>
        <taxon>Bacteria</taxon>
        <taxon>Pseudomonadati</taxon>
        <taxon>Pseudomonadota</taxon>
        <taxon>Alphaproteobacteria</taxon>
        <taxon>Hyphomicrobiales</taxon>
        <taxon>Nitrobacteraceae</taxon>
        <taxon>Bradyrhizobium</taxon>
    </lineage>
</organism>
<feature type="domain" description="RNA polymerase sigma factor 70 region 1.1" evidence="1">
    <location>
        <begin position="7"/>
        <end position="58"/>
    </location>
</feature>
<protein>
    <submittedName>
        <fullName evidence="2">RNA polymerase primary sigma factor</fullName>
    </submittedName>
</protein>
<dbReference type="Gene3D" id="1.10.220.120">
    <property type="entry name" value="Sigma-70 factor, region 1.1"/>
    <property type="match status" value="1"/>
</dbReference>
<sequence length="59" mass="6585">MDWQAIVRRAVEIGSQNGFMTFDQINELIPPSAHRLVEPELIEALLEALNAHGINVTDT</sequence>
<dbReference type="InterPro" id="IPR007127">
    <property type="entry name" value="RNA_pol_sigma_70_r1_1"/>
</dbReference>
<dbReference type="Proteomes" id="UP000183208">
    <property type="component" value="Unassembled WGS sequence"/>
</dbReference>
<evidence type="ECO:0000313" key="3">
    <source>
        <dbReference type="Proteomes" id="UP000183208"/>
    </source>
</evidence>
<accession>A0A1M7KAS6</accession>
<dbReference type="GO" id="GO:0003677">
    <property type="term" value="F:DNA binding"/>
    <property type="evidence" value="ECO:0007669"/>
    <property type="project" value="InterPro"/>
</dbReference>
<evidence type="ECO:0000259" key="1">
    <source>
        <dbReference type="Pfam" id="PF03979"/>
    </source>
</evidence>
<reference evidence="2 3" key="1">
    <citation type="submission" date="2016-10" db="EMBL/GenBank/DDBJ databases">
        <authorList>
            <person name="de Groot N.N."/>
        </authorList>
    </citation>
    <scope>NUCLEOTIDE SEQUENCE [LARGE SCALE GENOMIC DNA]</scope>
    <source>
        <strain evidence="2 3">GAS522</strain>
    </source>
</reference>
<dbReference type="AlphaFoldDB" id="A0A1M7KAS6"/>
<dbReference type="OrthoDB" id="8254688at2"/>
<dbReference type="RefSeq" id="WP_074814465.1">
    <property type="nucleotide sequence ID" value="NZ_FNTI01000001.1"/>
</dbReference>
<dbReference type="GO" id="GO:0016987">
    <property type="term" value="F:sigma factor activity"/>
    <property type="evidence" value="ECO:0007669"/>
    <property type="project" value="InterPro"/>
</dbReference>
<dbReference type="InterPro" id="IPR042189">
    <property type="entry name" value="RNA_pol_sigma_70_r1_1_sf"/>
</dbReference>
<proteinExistence type="predicted"/>
<gene>
    <name evidence="2" type="ORF">SAMN05444171_0208</name>
</gene>
<name>A0A1M7KAS6_9BRAD</name>